<evidence type="ECO:0000256" key="1">
    <source>
        <dbReference type="SAM" id="MobiDB-lite"/>
    </source>
</evidence>
<evidence type="ECO:0000313" key="4">
    <source>
        <dbReference type="Proteomes" id="UP000007801"/>
    </source>
</evidence>
<dbReference type="KEGG" id="dan:6501902"/>
<evidence type="ECO:0000313" key="3">
    <source>
        <dbReference type="EMBL" id="EDV33747.1"/>
    </source>
</evidence>
<reference evidence="3 4" key="1">
    <citation type="journal article" date="2007" name="Nature">
        <title>Evolution of genes and genomes on the Drosophila phylogeny.</title>
        <authorList>
            <consortium name="Drosophila 12 Genomes Consortium"/>
            <person name="Clark A.G."/>
            <person name="Eisen M.B."/>
            <person name="Smith D.R."/>
            <person name="Bergman C.M."/>
            <person name="Oliver B."/>
            <person name="Markow T.A."/>
            <person name="Kaufman T.C."/>
            <person name="Kellis M."/>
            <person name="Gelbart W."/>
            <person name="Iyer V.N."/>
            <person name="Pollard D.A."/>
            <person name="Sackton T.B."/>
            <person name="Larracuente A.M."/>
            <person name="Singh N.D."/>
            <person name="Abad J.P."/>
            <person name="Abt D.N."/>
            <person name="Adryan B."/>
            <person name="Aguade M."/>
            <person name="Akashi H."/>
            <person name="Anderson W.W."/>
            <person name="Aquadro C.F."/>
            <person name="Ardell D.H."/>
            <person name="Arguello R."/>
            <person name="Artieri C.G."/>
            <person name="Barbash D.A."/>
            <person name="Barker D."/>
            <person name="Barsanti P."/>
            <person name="Batterham P."/>
            <person name="Batzoglou S."/>
            <person name="Begun D."/>
            <person name="Bhutkar A."/>
            <person name="Blanco E."/>
            <person name="Bosak S.A."/>
            <person name="Bradley R.K."/>
            <person name="Brand A.D."/>
            <person name="Brent M.R."/>
            <person name="Brooks A.N."/>
            <person name="Brown R.H."/>
            <person name="Butlin R.K."/>
            <person name="Caggese C."/>
            <person name="Calvi B.R."/>
            <person name="Bernardo de Carvalho A."/>
            <person name="Caspi A."/>
            <person name="Castrezana S."/>
            <person name="Celniker S.E."/>
            <person name="Chang J.L."/>
            <person name="Chapple C."/>
            <person name="Chatterji S."/>
            <person name="Chinwalla A."/>
            <person name="Civetta A."/>
            <person name="Clifton S.W."/>
            <person name="Comeron J.M."/>
            <person name="Costello J.C."/>
            <person name="Coyne J.A."/>
            <person name="Daub J."/>
            <person name="David R.G."/>
            <person name="Delcher A.L."/>
            <person name="Delehaunty K."/>
            <person name="Do C.B."/>
            <person name="Ebling H."/>
            <person name="Edwards K."/>
            <person name="Eickbush T."/>
            <person name="Evans J.D."/>
            <person name="Filipski A."/>
            <person name="Findeiss S."/>
            <person name="Freyhult E."/>
            <person name="Fulton L."/>
            <person name="Fulton R."/>
            <person name="Garcia A.C."/>
            <person name="Gardiner A."/>
            <person name="Garfield D.A."/>
            <person name="Garvin B.E."/>
            <person name="Gibson G."/>
            <person name="Gilbert D."/>
            <person name="Gnerre S."/>
            <person name="Godfrey J."/>
            <person name="Good R."/>
            <person name="Gotea V."/>
            <person name="Gravely B."/>
            <person name="Greenberg A.J."/>
            <person name="Griffiths-Jones S."/>
            <person name="Gross S."/>
            <person name="Guigo R."/>
            <person name="Gustafson E.A."/>
            <person name="Haerty W."/>
            <person name="Hahn M.W."/>
            <person name="Halligan D.L."/>
            <person name="Halpern A.L."/>
            <person name="Halter G.M."/>
            <person name="Han M.V."/>
            <person name="Heger A."/>
            <person name="Hillier L."/>
            <person name="Hinrichs A.S."/>
            <person name="Holmes I."/>
            <person name="Hoskins R.A."/>
            <person name="Hubisz M.J."/>
            <person name="Hultmark D."/>
            <person name="Huntley M.A."/>
            <person name="Jaffe D.B."/>
            <person name="Jagadeeshan S."/>
            <person name="Jeck W.R."/>
            <person name="Johnson J."/>
            <person name="Jones C.D."/>
            <person name="Jordan W.C."/>
            <person name="Karpen G.H."/>
            <person name="Kataoka E."/>
            <person name="Keightley P.D."/>
            <person name="Kheradpour P."/>
            <person name="Kirkness E.F."/>
            <person name="Koerich L.B."/>
            <person name="Kristiansen K."/>
            <person name="Kudrna D."/>
            <person name="Kulathinal R.J."/>
            <person name="Kumar S."/>
            <person name="Kwok R."/>
            <person name="Lander E."/>
            <person name="Langley C.H."/>
            <person name="Lapoint R."/>
            <person name="Lazzaro B.P."/>
            <person name="Lee S.J."/>
            <person name="Levesque L."/>
            <person name="Li R."/>
            <person name="Lin C.F."/>
            <person name="Lin M.F."/>
            <person name="Lindblad-Toh K."/>
            <person name="Llopart A."/>
            <person name="Long M."/>
            <person name="Low L."/>
            <person name="Lozovsky E."/>
            <person name="Lu J."/>
            <person name="Luo M."/>
            <person name="Machado C.A."/>
            <person name="Makalowski W."/>
            <person name="Marzo M."/>
            <person name="Matsuda M."/>
            <person name="Matzkin L."/>
            <person name="McAllister B."/>
            <person name="McBride C.S."/>
            <person name="McKernan B."/>
            <person name="McKernan K."/>
            <person name="Mendez-Lago M."/>
            <person name="Minx P."/>
            <person name="Mollenhauer M.U."/>
            <person name="Montooth K."/>
            <person name="Mount S.M."/>
            <person name="Mu X."/>
            <person name="Myers E."/>
            <person name="Negre B."/>
            <person name="Newfeld S."/>
            <person name="Nielsen R."/>
            <person name="Noor M.A."/>
            <person name="O'Grady P."/>
            <person name="Pachter L."/>
            <person name="Papaceit M."/>
            <person name="Parisi M.J."/>
            <person name="Parisi M."/>
            <person name="Parts L."/>
            <person name="Pedersen J.S."/>
            <person name="Pesole G."/>
            <person name="Phillippy A.M."/>
            <person name="Ponting C.P."/>
            <person name="Pop M."/>
            <person name="Porcelli D."/>
            <person name="Powell J.R."/>
            <person name="Prohaska S."/>
            <person name="Pruitt K."/>
            <person name="Puig M."/>
            <person name="Quesneville H."/>
            <person name="Ram K.R."/>
            <person name="Rand D."/>
            <person name="Rasmussen M.D."/>
            <person name="Reed L.K."/>
            <person name="Reenan R."/>
            <person name="Reily A."/>
            <person name="Remington K.A."/>
            <person name="Rieger T.T."/>
            <person name="Ritchie M.G."/>
            <person name="Robin C."/>
            <person name="Rogers Y.H."/>
            <person name="Rohde C."/>
            <person name="Rozas J."/>
            <person name="Rubenfield M.J."/>
            <person name="Ruiz A."/>
            <person name="Russo S."/>
            <person name="Salzberg S.L."/>
            <person name="Sanchez-Gracia A."/>
            <person name="Saranga D.J."/>
            <person name="Sato H."/>
            <person name="Schaeffer S.W."/>
            <person name="Schatz M.C."/>
            <person name="Schlenke T."/>
            <person name="Schwartz R."/>
            <person name="Segarra C."/>
            <person name="Singh R.S."/>
            <person name="Sirot L."/>
            <person name="Sirota M."/>
            <person name="Sisneros N.B."/>
            <person name="Smith C.D."/>
            <person name="Smith T.F."/>
            <person name="Spieth J."/>
            <person name="Stage D.E."/>
            <person name="Stark A."/>
            <person name="Stephan W."/>
            <person name="Strausberg R.L."/>
            <person name="Strempel S."/>
            <person name="Sturgill D."/>
            <person name="Sutton G."/>
            <person name="Sutton G.G."/>
            <person name="Tao W."/>
            <person name="Teichmann S."/>
            <person name="Tobari Y.N."/>
            <person name="Tomimura Y."/>
            <person name="Tsolas J.M."/>
            <person name="Valente V.L."/>
            <person name="Venter E."/>
            <person name="Venter J.C."/>
            <person name="Vicario S."/>
            <person name="Vieira F.G."/>
            <person name="Vilella A.J."/>
            <person name="Villasante A."/>
            <person name="Walenz B."/>
            <person name="Wang J."/>
            <person name="Wasserman M."/>
            <person name="Watts T."/>
            <person name="Wilson D."/>
            <person name="Wilson R.K."/>
            <person name="Wing R.A."/>
            <person name="Wolfner M.F."/>
            <person name="Wong A."/>
            <person name="Wong G.K."/>
            <person name="Wu C.I."/>
            <person name="Wu G."/>
            <person name="Yamamoto D."/>
            <person name="Yang H.P."/>
            <person name="Yang S.P."/>
            <person name="Yorke J.A."/>
            <person name="Yoshida K."/>
            <person name="Zdobnov E."/>
            <person name="Zhang P."/>
            <person name="Zhang Y."/>
            <person name="Zimin A.V."/>
            <person name="Baldwin J."/>
            <person name="Abdouelleil A."/>
            <person name="Abdulkadir J."/>
            <person name="Abebe A."/>
            <person name="Abera B."/>
            <person name="Abreu J."/>
            <person name="Acer S.C."/>
            <person name="Aftuck L."/>
            <person name="Alexander A."/>
            <person name="An P."/>
            <person name="Anderson E."/>
            <person name="Anderson S."/>
            <person name="Arachi H."/>
            <person name="Azer M."/>
            <person name="Bachantsang P."/>
            <person name="Barry A."/>
            <person name="Bayul T."/>
            <person name="Berlin A."/>
            <person name="Bessette D."/>
            <person name="Bloom T."/>
            <person name="Blye J."/>
            <person name="Boguslavskiy L."/>
            <person name="Bonnet C."/>
            <person name="Boukhgalter B."/>
            <person name="Bourzgui I."/>
            <person name="Brown A."/>
            <person name="Cahill P."/>
            <person name="Channer S."/>
            <person name="Cheshatsang Y."/>
            <person name="Chuda L."/>
            <person name="Citroen M."/>
            <person name="Collymore A."/>
            <person name="Cooke P."/>
            <person name="Costello M."/>
            <person name="D'Aco K."/>
            <person name="Daza R."/>
            <person name="De Haan G."/>
            <person name="DeGray S."/>
            <person name="DeMaso C."/>
            <person name="Dhargay N."/>
            <person name="Dooley K."/>
            <person name="Dooley E."/>
            <person name="Doricent M."/>
            <person name="Dorje P."/>
            <person name="Dorjee K."/>
            <person name="Dupes A."/>
            <person name="Elong R."/>
            <person name="Falk J."/>
            <person name="Farina A."/>
            <person name="Faro S."/>
            <person name="Ferguson D."/>
            <person name="Fisher S."/>
            <person name="Foley C.D."/>
            <person name="Franke A."/>
            <person name="Friedrich D."/>
            <person name="Gadbois L."/>
            <person name="Gearin G."/>
            <person name="Gearin C.R."/>
            <person name="Giannoukos G."/>
            <person name="Goode T."/>
            <person name="Graham J."/>
            <person name="Grandbois E."/>
            <person name="Grewal S."/>
            <person name="Gyaltsen K."/>
            <person name="Hafez N."/>
            <person name="Hagos B."/>
            <person name="Hall J."/>
            <person name="Henson C."/>
            <person name="Hollinger A."/>
            <person name="Honan T."/>
            <person name="Huard M.D."/>
            <person name="Hughes L."/>
            <person name="Hurhula B."/>
            <person name="Husby M.E."/>
            <person name="Kamat A."/>
            <person name="Kanga B."/>
            <person name="Kashin S."/>
            <person name="Khazanovich D."/>
            <person name="Kisner P."/>
            <person name="Lance K."/>
            <person name="Lara M."/>
            <person name="Lee W."/>
            <person name="Lennon N."/>
            <person name="Letendre F."/>
            <person name="LeVine R."/>
            <person name="Lipovsky A."/>
            <person name="Liu X."/>
            <person name="Liu J."/>
            <person name="Liu S."/>
            <person name="Lokyitsang T."/>
            <person name="Lokyitsang Y."/>
            <person name="Lubonja R."/>
            <person name="Lui A."/>
            <person name="MacDonald P."/>
            <person name="Magnisalis V."/>
            <person name="Maru K."/>
            <person name="Matthews C."/>
            <person name="McCusker W."/>
            <person name="McDonough S."/>
            <person name="Mehta T."/>
            <person name="Meldrim J."/>
            <person name="Meneus L."/>
            <person name="Mihai O."/>
            <person name="Mihalev A."/>
            <person name="Mihova T."/>
            <person name="Mittelman R."/>
            <person name="Mlenga V."/>
            <person name="Montmayeur A."/>
            <person name="Mulrain L."/>
            <person name="Navidi A."/>
            <person name="Naylor J."/>
            <person name="Negash T."/>
            <person name="Nguyen T."/>
            <person name="Nguyen N."/>
            <person name="Nicol R."/>
            <person name="Norbu C."/>
            <person name="Norbu N."/>
            <person name="Novod N."/>
            <person name="O'Neill B."/>
            <person name="Osman S."/>
            <person name="Markiewicz E."/>
            <person name="Oyono O.L."/>
            <person name="Patti C."/>
            <person name="Phunkhang P."/>
            <person name="Pierre F."/>
            <person name="Priest M."/>
            <person name="Raghuraman S."/>
            <person name="Rege F."/>
            <person name="Reyes R."/>
            <person name="Rise C."/>
            <person name="Rogov P."/>
            <person name="Ross K."/>
            <person name="Ryan E."/>
            <person name="Settipalli S."/>
            <person name="Shea T."/>
            <person name="Sherpa N."/>
            <person name="Shi L."/>
            <person name="Shih D."/>
            <person name="Sparrow T."/>
            <person name="Spaulding J."/>
            <person name="Stalker J."/>
            <person name="Stange-Thomann N."/>
            <person name="Stavropoulos S."/>
            <person name="Stone C."/>
            <person name="Strader C."/>
            <person name="Tesfaye S."/>
            <person name="Thomson T."/>
            <person name="Thoulutsang Y."/>
            <person name="Thoulutsang D."/>
            <person name="Topham K."/>
            <person name="Topping I."/>
            <person name="Tsamla T."/>
            <person name="Vassiliev H."/>
            <person name="Vo A."/>
            <person name="Wangchuk T."/>
            <person name="Wangdi T."/>
            <person name="Weiand M."/>
            <person name="Wilkinson J."/>
            <person name="Wilson A."/>
            <person name="Yadav S."/>
            <person name="Young G."/>
            <person name="Yu Q."/>
            <person name="Zembek L."/>
            <person name="Zhong D."/>
            <person name="Zimmer A."/>
            <person name="Zwirko Z."/>
            <person name="Jaffe D.B."/>
            <person name="Alvarez P."/>
            <person name="Brockman W."/>
            <person name="Butler J."/>
            <person name="Chin C."/>
            <person name="Gnerre S."/>
            <person name="Grabherr M."/>
            <person name="Kleber M."/>
            <person name="Mauceli E."/>
            <person name="MacCallum I."/>
        </authorList>
    </citation>
    <scope>NUCLEOTIDE SEQUENCE [LARGE SCALE GENOMIC DNA]</scope>
    <source>
        <strain evidence="4">Tucson 14024-0371.13</strain>
    </source>
</reference>
<dbReference type="InParanoid" id="B3MZE6"/>
<dbReference type="OMA" id="CDEVKNP"/>
<name>B3MZE6_DROAN</name>
<dbReference type="eggNOG" id="ENOG502T81H">
    <property type="taxonomic scope" value="Eukaryota"/>
</dbReference>
<protein>
    <submittedName>
        <fullName evidence="3">Uncharacterized protein</fullName>
    </submittedName>
</protein>
<organism evidence="3 4">
    <name type="scientific">Drosophila ananassae</name>
    <name type="common">Fruit fly</name>
    <dbReference type="NCBI Taxonomy" id="7217"/>
    <lineage>
        <taxon>Eukaryota</taxon>
        <taxon>Metazoa</taxon>
        <taxon>Ecdysozoa</taxon>
        <taxon>Arthropoda</taxon>
        <taxon>Hexapoda</taxon>
        <taxon>Insecta</taxon>
        <taxon>Pterygota</taxon>
        <taxon>Neoptera</taxon>
        <taxon>Endopterygota</taxon>
        <taxon>Diptera</taxon>
        <taxon>Brachycera</taxon>
        <taxon>Muscomorpha</taxon>
        <taxon>Ephydroidea</taxon>
        <taxon>Drosophilidae</taxon>
        <taxon>Drosophila</taxon>
        <taxon>Sophophora</taxon>
    </lineage>
</organism>
<feature type="chain" id="PRO_5002791399" evidence="2">
    <location>
        <begin position="24"/>
        <end position="124"/>
    </location>
</feature>
<accession>B3MZE6</accession>
<evidence type="ECO:0000256" key="2">
    <source>
        <dbReference type="SAM" id="SignalP"/>
    </source>
</evidence>
<feature type="signal peptide" evidence="2">
    <location>
        <begin position="1"/>
        <end position="23"/>
    </location>
</feature>
<dbReference type="AlphaFoldDB" id="B3MZE6"/>
<dbReference type="FunCoup" id="B3MZE6">
    <property type="interactions" value="1"/>
</dbReference>
<dbReference type="OrthoDB" id="8013751at2759"/>
<feature type="region of interest" description="Disordered" evidence="1">
    <location>
        <begin position="89"/>
        <end position="124"/>
    </location>
</feature>
<dbReference type="PhylomeDB" id="B3MZE6"/>
<dbReference type="EMBL" id="CH902635">
    <property type="protein sequence ID" value="EDV33747.1"/>
    <property type="molecule type" value="Genomic_DNA"/>
</dbReference>
<dbReference type="Proteomes" id="UP000007801">
    <property type="component" value="Unassembled WGS sequence"/>
</dbReference>
<proteinExistence type="predicted"/>
<keyword evidence="2" id="KW-0732">Signal</keyword>
<sequence>MKSLVVLSLVGLVVLAMSGEANAERADCDGGKKPEDSDFTHFFKNLGCKVKQGAEDVAEAAKPYADKISDGAKDLGQSVAHQYDVLKHKLSDEGSTTPRGAVPYDAPTEKVPLAPIAPSPPPAL</sequence>
<dbReference type="GeneID" id="6501902"/>
<dbReference type="HOGENOM" id="CLU_2040577_0_0_1"/>
<gene>
    <name evidence="3" type="primary">Dana\GF19140</name>
    <name evidence="3" type="synonym">dana_GLEANR_20854</name>
    <name evidence="3" type="ORF">GF19140</name>
</gene>
<feature type="compositionally biased region" description="Pro residues" evidence="1">
    <location>
        <begin position="115"/>
        <end position="124"/>
    </location>
</feature>
<keyword evidence="4" id="KW-1185">Reference proteome</keyword>